<dbReference type="RefSeq" id="WP_166108544.1">
    <property type="nucleotide sequence ID" value="NZ_JAADJT010000022.1"/>
</dbReference>
<sequence>MSIIAAVARISVLSGMAGCSSISISTVDGDLLYSGMPGYQHLQTHSLPLAISARGVGVFVGNDGLSFGWLDETRVYLPGADTCRMVVISEQVEEVKNLIKVLGAASIKPSEICILKKGKSNES</sequence>
<keyword evidence="2" id="KW-1185">Reference proteome</keyword>
<dbReference type="Proteomes" id="UP000666369">
    <property type="component" value="Unassembled WGS sequence"/>
</dbReference>
<dbReference type="EMBL" id="JAADJT010000022">
    <property type="protein sequence ID" value="NGZ88427.1"/>
    <property type="molecule type" value="Genomic_DNA"/>
</dbReference>
<name>A0ABX0FVL4_9BURK</name>
<reference evidence="1 2" key="1">
    <citation type="submission" date="2020-01" db="EMBL/GenBank/DDBJ databases">
        <authorList>
            <person name="Lee S.D."/>
        </authorList>
    </citation>
    <scope>NUCLEOTIDE SEQUENCE [LARGE SCALE GENOMIC DNA]</scope>
    <source>
        <strain evidence="1 2">SAP-35</strain>
    </source>
</reference>
<proteinExistence type="predicted"/>
<comment type="caution">
    <text evidence="1">The sequence shown here is derived from an EMBL/GenBank/DDBJ whole genome shotgun (WGS) entry which is preliminary data.</text>
</comment>
<reference evidence="2" key="2">
    <citation type="submission" date="2023-07" db="EMBL/GenBank/DDBJ databases">
        <title>Duganella aceri sp. nov., isolated from tree sap.</title>
        <authorList>
            <person name="Kim I.S."/>
        </authorList>
    </citation>
    <scope>NUCLEOTIDE SEQUENCE [LARGE SCALE GENOMIC DNA]</scope>
    <source>
        <strain evidence="2">SAP-35</strain>
    </source>
</reference>
<protein>
    <submittedName>
        <fullName evidence="1">Uncharacterized protein</fullName>
    </submittedName>
</protein>
<gene>
    <name evidence="1" type="ORF">GW587_29755</name>
</gene>
<evidence type="ECO:0000313" key="1">
    <source>
        <dbReference type="EMBL" id="NGZ88427.1"/>
    </source>
</evidence>
<accession>A0ABX0FVL4</accession>
<organism evidence="1 2">
    <name type="scientific">Duganella aceris</name>
    <dbReference type="NCBI Taxonomy" id="2703883"/>
    <lineage>
        <taxon>Bacteria</taxon>
        <taxon>Pseudomonadati</taxon>
        <taxon>Pseudomonadota</taxon>
        <taxon>Betaproteobacteria</taxon>
        <taxon>Burkholderiales</taxon>
        <taxon>Oxalobacteraceae</taxon>
        <taxon>Telluria group</taxon>
        <taxon>Duganella</taxon>
    </lineage>
</organism>
<evidence type="ECO:0000313" key="2">
    <source>
        <dbReference type="Proteomes" id="UP000666369"/>
    </source>
</evidence>